<sequence>MQLSKRLSLLMEVCAIALAMACHTASRLMGSKYLARKKHGYCSKSWFRTGFDELRRRLRTNDTPLITGKKYAIRKRFRPRIA</sequence>
<evidence type="ECO:0000256" key="1">
    <source>
        <dbReference type="SAM" id="SignalP"/>
    </source>
</evidence>
<evidence type="ECO:0008006" key="4">
    <source>
        <dbReference type="Google" id="ProtNLM"/>
    </source>
</evidence>
<proteinExistence type="predicted"/>
<keyword evidence="1" id="KW-0732">Signal</keyword>
<dbReference type="Proteomes" id="UP000231259">
    <property type="component" value="Unassembled WGS sequence"/>
</dbReference>
<comment type="caution">
    <text evidence="2">The sequence shown here is derived from an EMBL/GenBank/DDBJ whole genome shotgun (WGS) entry which is preliminary data.</text>
</comment>
<organism evidence="2 3">
    <name type="scientific">Puniceibacterium antarcticum</name>
    <dbReference type="NCBI Taxonomy" id="1206336"/>
    <lineage>
        <taxon>Bacteria</taxon>
        <taxon>Pseudomonadati</taxon>
        <taxon>Pseudomonadota</taxon>
        <taxon>Alphaproteobacteria</taxon>
        <taxon>Rhodobacterales</taxon>
        <taxon>Paracoccaceae</taxon>
        <taxon>Puniceibacterium</taxon>
    </lineage>
</organism>
<evidence type="ECO:0000313" key="2">
    <source>
        <dbReference type="EMBL" id="PIL20946.1"/>
    </source>
</evidence>
<gene>
    <name evidence="2" type="ORF">P775_06685</name>
</gene>
<dbReference type="EMBL" id="AWWI01000049">
    <property type="protein sequence ID" value="PIL20946.1"/>
    <property type="molecule type" value="Genomic_DNA"/>
</dbReference>
<dbReference type="AlphaFoldDB" id="A0A2G8RH69"/>
<feature type="chain" id="PRO_5013856365" description="Transposase DDE domain-containing protein" evidence="1">
    <location>
        <begin position="22"/>
        <end position="82"/>
    </location>
</feature>
<evidence type="ECO:0000313" key="3">
    <source>
        <dbReference type="Proteomes" id="UP000231259"/>
    </source>
</evidence>
<name>A0A2G8RH69_9RHOB</name>
<feature type="signal peptide" evidence="1">
    <location>
        <begin position="1"/>
        <end position="21"/>
    </location>
</feature>
<protein>
    <recommendedName>
        <fullName evidence="4">Transposase DDE domain-containing protein</fullName>
    </recommendedName>
</protein>
<accession>A0A2G8RH69</accession>
<reference evidence="2 3" key="1">
    <citation type="submission" date="2013-09" db="EMBL/GenBank/DDBJ databases">
        <title>Genome sequencing of Phaeobacter antarcticus sp. nov. SM1211.</title>
        <authorList>
            <person name="Zhang X.-Y."/>
            <person name="Liu C."/>
            <person name="Chen X.-L."/>
            <person name="Xie B.-B."/>
            <person name="Qin Q.-L."/>
            <person name="Rong J.-C."/>
            <person name="Zhang Y.-Z."/>
        </authorList>
    </citation>
    <scope>NUCLEOTIDE SEQUENCE [LARGE SCALE GENOMIC DNA]</scope>
    <source>
        <strain evidence="2 3">SM1211</strain>
    </source>
</reference>
<keyword evidence="3" id="KW-1185">Reference proteome</keyword>